<dbReference type="InterPro" id="IPR001723">
    <property type="entry name" value="Nuclear_hrmn_rcpt"/>
</dbReference>
<dbReference type="PROSITE" id="PS51030">
    <property type="entry name" value="NUCLEAR_REC_DBD_2"/>
    <property type="match status" value="1"/>
</dbReference>
<feature type="compositionally biased region" description="Low complexity" evidence="10">
    <location>
        <begin position="557"/>
        <end position="577"/>
    </location>
</feature>
<evidence type="ECO:0000256" key="5">
    <source>
        <dbReference type="ARBA" id="ARBA00023125"/>
    </source>
</evidence>
<accession>A0AAW0TD34</accession>
<dbReference type="InterPro" id="IPR050234">
    <property type="entry name" value="Nuclear_hormone_rcpt_NR1"/>
</dbReference>
<keyword evidence="4 9" id="KW-0805">Transcription regulation</keyword>
<feature type="region of interest" description="Disordered" evidence="10">
    <location>
        <begin position="549"/>
        <end position="596"/>
    </location>
</feature>
<sequence>MIVMDERREMEGQEQKQSPNVSSSVVCVGEEFPSQECVAISMELQADHNTMTSTITSTTSASNTISSAKPLRTCRVCGDKAKSMHFGGLSCDSCKAFFRRAVHNDTYTNFTCPYDGTCVINITSRKCCQYCRYQKCLSIGMERSWVMSEEDRHQMMRQRAERKAKAAEQDTTRRTLKAGRRELVPFEPDPNTMLSYMSAAEWEELEQAVRNYRQAYTAVPHSQSVEGWEGKGTSLHIVSMFSTVVRRFAHFARLFPEFSELPSEDQSRLLRYGILEMSLIRGIQSLHTNNDRWPPIPHPPPPPPLPPPMPPPPPPHSTATTTSRAAPQDTKQVVSCELYEMHMKFVQSMRELGVDEPVLLLLLLVVLFSSDRPGLQTAAAVAVQTRQDHYLLLLRKYLNWRHGPNNAPILYPRLLLKLTDLRELNDQHTEYHLRMARQEIVEIQTQLGCMNLNPYAEWPGLIPSHRTSPAPHTDTQRSLQEEEEEMNMNPSSSTQMLFKGDHTSSLSSIILASLDLERLINSPTIQRLILHQFQRSVVNVLGLAGLFPESRQPPPNQQSVPPYSNSSPSSQDTSHSQAFAPQKSSQQAPMFSVQQGPLQASQVSDLVSHLEYLTSCPPHSGEGTTQQQQQQQQQVFHQLEQQLMSGIAKSGDDSEEHGYQHQQQVQQQQEQAFHENPHQQMALKHSLMMEQDNYAFRKGLVIPKEEPLGSPTSYVTHYNHPLMYDDLPCHSPLTQDTLEALEGPEKLLRCPRG</sequence>
<comment type="caution">
    <text evidence="13">The sequence shown here is derived from an EMBL/GenBank/DDBJ whole genome shotgun (WGS) entry which is preliminary data.</text>
</comment>
<dbReference type="GO" id="GO:0030154">
    <property type="term" value="P:cell differentiation"/>
    <property type="evidence" value="ECO:0007669"/>
    <property type="project" value="TreeGrafter"/>
</dbReference>
<evidence type="ECO:0000256" key="4">
    <source>
        <dbReference type="ARBA" id="ARBA00023015"/>
    </source>
</evidence>
<feature type="compositionally biased region" description="Pro residues" evidence="10">
    <location>
        <begin position="294"/>
        <end position="316"/>
    </location>
</feature>
<evidence type="ECO:0000256" key="7">
    <source>
        <dbReference type="ARBA" id="ARBA00023170"/>
    </source>
</evidence>
<dbReference type="PANTHER" id="PTHR24082:SF482">
    <property type="entry name" value="NUCLEAR RECEPTOR"/>
    <property type="match status" value="1"/>
</dbReference>
<reference evidence="13 14" key="1">
    <citation type="submission" date="2023-03" db="EMBL/GenBank/DDBJ databases">
        <title>High-quality genome of Scylla paramamosain provides insights in environmental adaptation.</title>
        <authorList>
            <person name="Zhang L."/>
        </authorList>
    </citation>
    <scope>NUCLEOTIDE SEQUENCE [LARGE SCALE GENOMIC DNA]</scope>
    <source>
        <strain evidence="13">LZ_2023a</strain>
        <tissue evidence="13">Muscle</tissue>
    </source>
</reference>
<feature type="region of interest" description="Disordered" evidence="10">
    <location>
        <begin position="613"/>
        <end position="636"/>
    </location>
</feature>
<keyword evidence="5 9" id="KW-0238">DNA-binding</keyword>
<dbReference type="InterPro" id="IPR013088">
    <property type="entry name" value="Znf_NHR/GATA"/>
</dbReference>
<dbReference type="AlphaFoldDB" id="A0AAW0TD34"/>
<dbReference type="GO" id="GO:0005634">
    <property type="term" value="C:nucleus"/>
    <property type="evidence" value="ECO:0007669"/>
    <property type="project" value="UniProtKB-SubCell"/>
</dbReference>
<feature type="region of interest" description="Disordered" evidence="10">
    <location>
        <begin position="463"/>
        <end position="485"/>
    </location>
</feature>
<feature type="compositionally biased region" description="Polar residues" evidence="10">
    <location>
        <begin position="317"/>
        <end position="329"/>
    </location>
</feature>
<dbReference type="InterPro" id="IPR001628">
    <property type="entry name" value="Znf_hrmn_rcpt"/>
</dbReference>
<dbReference type="GO" id="GO:0000122">
    <property type="term" value="P:negative regulation of transcription by RNA polymerase II"/>
    <property type="evidence" value="ECO:0007669"/>
    <property type="project" value="TreeGrafter"/>
</dbReference>
<name>A0AAW0TD34_SCYPA</name>
<feature type="domain" description="NR LBD" evidence="12">
    <location>
        <begin position="204"/>
        <end position="454"/>
    </location>
</feature>
<dbReference type="GO" id="GO:0008270">
    <property type="term" value="F:zinc ion binding"/>
    <property type="evidence" value="ECO:0007669"/>
    <property type="project" value="UniProtKB-KW"/>
</dbReference>
<keyword evidence="7 9" id="KW-0675">Receptor</keyword>
<feature type="domain" description="Nuclear receptor" evidence="11">
    <location>
        <begin position="71"/>
        <end position="148"/>
    </location>
</feature>
<evidence type="ECO:0000259" key="12">
    <source>
        <dbReference type="PROSITE" id="PS51843"/>
    </source>
</evidence>
<feature type="region of interest" description="Disordered" evidence="10">
    <location>
        <begin position="1"/>
        <end position="20"/>
    </location>
</feature>
<evidence type="ECO:0000256" key="10">
    <source>
        <dbReference type="SAM" id="MobiDB-lite"/>
    </source>
</evidence>
<dbReference type="EMBL" id="JARAKH010000032">
    <property type="protein sequence ID" value="KAK8385601.1"/>
    <property type="molecule type" value="Genomic_DNA"/>
</dbReference>
<dbReference type="PRINTS" id="PR00398">
    <property type="entry name" value="STRDHORMONER"/>
</dbReference>
<dbReference type="Gene3D" id="1.10.565.10">
    <property type="entry name" value="Retinoid X Receptor"/>
    <property type="match status" value="1"/>
</dbReference>
<evidence type="ECO:0000256" key="3">
    <source>
        <dbReference type="ARBA" id="ARBA00022833"/>
    </source>
</evidence>
<comment type="similarity">
    <text evidence="9">Belongs to the nuclear hormone receptor family.</text>
</comment>
<comment type="subcellular location">
    <subcellularLocation>
        <location evidence="9">Nucleus</location>
    </subcellularLocation>
</comment>
<organism evidence="13 14">
    <name type="scientific">Scylla paramamosain</name>
    <name type="common">Mud crab</name>
    <dbReference type="NCBI Taxonomy" id="85552"/>
    <lineage>
        <taxon>Eukaryota</taxon>
        <taxon>Metazoa</taxon>
        <taxon>Ecdysozoa</taxon>
        <taxon>Arthropoda</taxon>
        <taxon>Crustacea</taxon>
        <taxon>Multicrustacea</taxon>
        <taxon>Malacostraca</taxon>
        <taxon>Eumalacostraca</taxon>
        <taxon>Eucarida</taxon>
        <taxon>Decapoda</taxon>
        <taxon>Pleocyemata</taxon>
        <taxon>Brachyura</taxon>
        <taxon>Eubrachyura</taxon>
        <taxon>Portunoidea</taxon>
        <taxon>Portunidae</taxon>
        <taxon>Portuninae</taxon>
        <taxon>Scylla</taxon>
    </lineage>
</organism>
<dbReference type="SMART" id="SM00399">
    <property type="entry name" value="ZnF_C4"/>
    <property type="match status" value="1"/>
</dbReference>
<dbReference type="SUPFAM" id="SSF57716">
    <property type="entry name" value="Glucocorticoid receptor-like (DNA-binding domain)"/>
    <property type="match status" value="1"/>
</dbReference>
<feature type="region of interest" description="Disordered" evidence="10">
    <location>
        <begin position="290"/>
        <end position="329"/>
    </location>
</feature>
<feature type="compositionally biased region" description="Low complexity" evidence="10">
    <location>
        <begin position="626"/>
        <end position="636"/>
    </location>
</feature>
<evidence type="ECO:0000256" key="6">
    <source>
        <dbReference type="ARBA" id="ARBA00023163"/>
    </source>
</evidence>
<keyword evidence="3 9" id="KW-0862">Zinc</keyword>
<dbReference type="InterPro" id="IPR035500">
    <property type="entry name" value="NHR-like_dom_sf"/>
</dbReference>
<dbReference type="SUPFAM" id="SSF48508">
    <property type="entry name" value="Nuclear receptor ligand-binding domain"/>
    <property type="match status" value="1"/>
</dbReference>
<dbReference type="SMART" id="SM00430">
    <property type="entry name" value="HOLI"/>
    <property type="match status" value="1"/>
</dbReference>
<dbReference type="Gene3D" id="3.30.50.10">
    <property type="entry name" value="Erythroid Transcription Factor GATA-1, subunit A"/>
    <property type="match status" value="1"/>
</dbReference>
<evidence type="ECO:0000259" key="11">
    <source>
        <dbReference type="PROSITE" id="PS51030"/>
    </source>
</evidence>
<dbReference type="Pfam" id="PF00104">
    <property type="entry name" value="Hormone_recep"/>
    <property type="match status" value="1"/>
</dbReference>
<dbReference type="PRINTS" id="PR00047">
    <property type="entry name" value="STROIDFINGER"/>
</dbReference>
<keyword evidence="1 9" id="KW-0479">Metal-binding</keyword>
<dbReference type="GO" id="GO:0045944">
    <property type="term" value="P:positive regulation of transcription by RNA polymerase II"/>
    <property type="evidence" value="ECO:0007669"/>
    <property type="project" value="TreeGrafter"/>
</dbReference>
<keyword evidence="2 9" id="KW-0863">Zinc-finger</keyword>
<keyword evidence="8 9" id="KW-0539">Nucleus</keyword>
<dbReference type="Proteomes" id="UP001487740">
    <property type="component" value="Unassembled WGS sequence"/>
</dbReference>
<gene>
    <name evidence="13" type="ORF">O3P69_016404</name>
</gene>
<dbReference type="GO" id="GO:0000978">
    <property type="term" value="F:RNA polymerase II cis-regulatory region sequence-specific DNA binding"/>
    <property type="evidence" value="ECO:0007669"/>
    <property type="project" value="TreeGrafter"/>
</dbReference>
<keyword evidence="6 9" id="KW-0804">Transcription</keyword>
<evidence type="ECO:0000313" key="14">
    <source>
        <dbReference type="Proteomes" id="UP001487740"/>
    </source>
</evidence>
<evidence type="ECO:0000256" key="8">
    <source>
        <dbReference type="ARBA" id="ARBA00023242"/>
    </source>
</evidence>
<evidence type="ECO:0000256" key="9">
    <source>
        <dbReference type="RuleBase" id="RU004334"/>
    </source>
</evidence>
<evidence type="ECO:0000256" key="2">
    <source>
        <dbReference type="ARBA" id="ARBA00022771"/>
    </source>
</evidence>
<protein>
    <submittedName>
        <fullName evidence="13">Uncharacterized protein</fullName>
    </submittedName>
</protein>
<evidence type="ECO:0000256" key="1">
    <source>
        <dbReference type="ARBA" id="ARBA00022723"/>
    </source>
</evidence>
<keyword evidence="14" id="KW-1185">Reference proteome</keyword>
<proteinExistence type="inferred from homology"/>
<feature type="compositionally biased region" description="Polar residues" evidence="10">
    <location>
        <begin position="582"/>
        <end position="596"/>
    </location>
</feature>
<dbReference type="PANTHER" id="PTHR24082">
    <property type="entry name" value="NUCLEAR HORMONE RECEPTOR"/>
    <property type="match status" value="1"/>
</dbReference>
<dbReference type="PROSITE" id="PS51843">
    <property type="entry name" value="NR_LBD"/>
    <property type="match status" value="1"/>
</dbReference>
<evidence type="ECO:0000313" key="13">
    <source>
        <dbReference type="EMBL" id="KAK8385600.1"/>
    </source>
</evidence>
<feature type="compositionally biased region" description="Basic and acidic residues" evidence="10">
    <location>
        <begin position="1"/>
        <end position="14"/>
    </location>
</feature>
<dbReference type="InterPro" id="IPR000536">
    <property type="entry name" value="Nucl_hrmn_rcpt_lig-bd"/>
</dbReference>
<dbReference type="Pfam" id="PF00105">
    <property type="entry name" value="zf-C4"/>
    <property type="match status" value="1"/>
</dbReference>
<dbReference type="PROSITE" id="PS00031">
    <property type="entry name" value="NUCLEAR_REC_DBD_1"/>
    <property type="match status" value="1"/>
</dbReference>
<dbReference type="EMBL" id="JARAKH010000032">
    <property type="protein sequence ID" value="KAK8385600.1"/>
    <property type="molecule type" value="Genomic_DNA"/>
</dbReference>
<dbReference type="GO" id="GO:0004879">
    <property type="term" value="F:nuclear receptor activity"/>
    <property type="evidence" value="ECO:0007669"/>
    <property type="project" value="TreeGrafter"/>
</dbReference>